<dbReference type="Pfam" id="PF07715">
    <property type="entry name" value="Plug"/>
    <property type="match status" value="1"/>
</dbReference>
<evidence type="ECO:0000313" key="8">
    <source>
        <dbReference type="Proteomes" id="UP000325372"/>
    </source>
</evidence>
<proteinExistence type="inferred from homology"/>
<dbReference type="Proteomes" id="UP000325372">
    <property type="component" value="Unassembled WGS sequence"/>
</dbReference>
<organism evidence="7 8">
    <name type="scientific">Marinihelvus fidelis</name>
    <dbReference type="NCBI Taxonomy" id="2613842"/>
    <lineage>
        <taxon>Bacteria</taxon>
        <taxon>Pseudomonadati</taxon>
        <taxon>Pseudomonadota</taxon>
        <taxon>Gammaproteobacteria</taxon>
        <taxon>Chromatiales</taxon>
        <taxon>Wenzhouxiangellaceae</taxon>
        <taxon>Marinihelvus</taxon>
    </lineage>
</organism>
<dbReference type="NCBIfam" id="TIGR01782">
    <property type="entry name" value="TonB-Xanth-Caul"/>
    <property type="match status" value="1"/>
</dbReference>
<keyword evidence="2 4" id="KW-0472">Membrane</keyword>
<name>A0A5N0TF04_9GAMM</name>
<accession>A0A5N0TF04</accession>
<dbReference type="PANTHER" id="PTHR40980">
    <property type="entry name" value="PLUG DOMAIN-CONTAINING PROTEIN"/>
    <property type="match status" value="1"/>
</dbReference>
<evidence type="ECO:0000256" key="2">
    <source>
        <dbReference type="ARBA" id="ARBA00023136"/>
    </source>
</evidence>
<dbReference type="InterPro" id="IPR012910">
    <property type="entry name" value="Plug_dom"/>
</dbReference>
<evidence type="ECO:0000259" key="6">
    <source>
        <dbReference type="Pfam" id="PF07715"/>
    </source>
</evidence>
<sequence>MPQAFAQEEAEDATDDQPLLEEVVVTGIYRASLINQIDTKRESTTIVDAISAEDIGKLPDSSIAESLARLPGVSGERRNGRVSGISVRGFKEDYVGTTLNGRELLGMGDNRGVEYDLYPSEIVSGMVVYKTPDATQMVQGIGGIVDIRTNRPLDSDGYFAINGTYEQNDLESGNPDFDDNGHRLALSFSDTFADGTFGVSFAAATTESPSQELQMRGWGYPTANPANAGPNVSLTGSETILGGHDSFVRSAMLERDTISGVLQWAPNDNLTMTLDAVYIDFLEDKVFRGIEEGGAEWGTGGYTVTGVDNGFVTSGTIDAGFLSVIRNDAERKDAELSTVGLNVEWDLSDDLRVEFDAAVSDVEKTITNIESYSGVGRAGLMTQGDPTARSWTMTPTGVIYSPHPTIPMVDLTDWDLIRLAGPQAWGGAMAPIQQFAEQTLPDGSVIGPPNAQDGFVNEPSFDEDLTTVRLDVVRDLDWNGFTEITVGANYSDRSKTKDNRGFYLTAPSWPYDEPIPEQYRVGITSMDFIGIPGVVAYDGLGLYNDGYYIASDAQQLETSRLGDSYTVNETQWNLFAKLDFEWQFGPGSLFGNVGVQYIDVDQNSQGFGTFTGPDLYVQKNPIEDGASYHDYLPSLNLNYDFGNGHMLRFAASKTVSRPRMDDMRSNQQVSFSFNLSSINTTDPQNSAWSGSAGNARLRPLEANQLDLAWDWYFAEDGIFSAAAFYKDLVNWHRAGTTIVDFSQFYIPGYHQVVDTDGVVYTPATFEGLLSFREDGLTGDVQGLELQTIFPFRILWDGLDGFGAILTATFIDGELDDGSMVPGLSEENYSATLFYERGGFDVRVAVTDRSEYATETRGTSLALTPTVDQGATLVDAQVRYDFGLAGHQGWLGGLSLALQGQNLTDEDTVQTNDDSREVTLYQTFGANYLLTAIYKFW</sequence>
<evidence type="ECO:0000256" key="4">
    <source>
        <dbReference type="RuleBase" id="RU003357"/>
    </source>
</evidence>
<comment type="caution">
    <text evidence="7">The sequence shown here is derived from an EMBL/GenBank/DDBJ whole genome shotgun (WGS) entry which is preliminary data.</text>
</comment>
<keyword evidence="3" id="KW-0998">Cell outer membrane</keyword>
<comment type="subcellular location">
    <subcellularLocation>
        <location evidence="1 4">Cell outer membrane</location>
    </subcellularLocation>
</comment>
<dbReference type="InterPro" id="IPR000531">
    <property type="entry name" value="Beta-barrel_TonB"/>
</dbReference>
<dbReference type="AlphaFoldDB" id="A0A5N0TF04"/>
<evidence type="ECO:0000256" key="3">
    <source>
        <dbReference type="ARBA" id="ARBA00023237"/>
    </source>
</evidence>
<keyword evidence="7" id="KW-0675">Receptor</keyword>
<feature type="domain" description="TonB-dependent receptor-like beta-barrel" evidence="5">
    <location>
        <begin position="455"/>
        <end position="902"/>
    </location>
</feature>
<evidence type="ECO:0000259" key="5">
    <source>
        <dbReference type="Pfam" id="PF00593"/>
    </source>
</evidence>
<dbReference type="Gene3D" id="2.170.130.10">
    <property type="entry name" value="TonB-dependent receptor, plug domain"/>
    <property type="match status" value="1"/>
</dbReference>
<evidence type="ECO:0000313" key="7">
    <source>
        <dbReference type="EMBL" id="KAA9133600.1"/>
    </source>
</evidence>
<dbReference type="SUPFAM" id="SSF56935">
    <property type="entry name" value="Porins"/>
    <property type="match status" value="1"/>
</dbReference>
<keyword evidence="4" id="KW-0798">TonB box</keyword>
<dbReference type="InterPro" id="IPR036942">
    <property type="entry name" value="Beta-barrel_TonB_sf"/>
</dbReference>
<protein>
    <submittedName>
        <fullName evidence="7">TonB-dependent receptor</fullName>
    </submittedName>
</protein>
<dbReference type="GO" id="GO:0009279">
    <property type="term" value="C:cell outer membrane"/>
    <property type="evidence" value="ECO:0007669"/>
    <property type="project" value="UniProtKB-SubCell"/>
</dbReference>
<evidence type="ECO:0000256" key="1">
    <source>
        <dbReference type="ARBA" id="ARBA00004442"/>
    </source>
</evidence>
<keyword evidence="8" id="KW-1185">Reference proteome</keyword>
<gene>
    <name evidence="7" type="ORF">F3N42_03965</name>
</gene>
<dbReference type="InterPro" id="IPR037066">
    <property type="entry name" value="Plug_dom_sf"/>
</dbReference>
<dbReference type="PANTHER" id="PTHR40980:SF3">
    <property type="entry name" value="TONB-DEPENDENT RECEPTOR-LIKE BETA-BARREL DOMAIN-CONTAINING PROTEIN"/>
    <property type="match status" value="1"/>
</dbReference>
<dbReference type="Pfam" id="PF00593">
    <property type="entry name" value="TonB_dep_Rec_b-barrel"/>
    <property type="match status" value="1"/>
</dbReference>
<comment type="similarity">
    <text evidence="4">Belongs to the TonB-dependent receptor family.</text>
</comment>
<dbReference type="InterPro" id="IPR010104">
    <property type="entry name" value="TonB_rcpt_bac"/>
</dbReference>
<dbReference type="Gene3D" id="2.40.170.20">
    <property type="entry name" value="TonB-dependent receptor, beta-barrel domain"/>
    <property type="match status" value="1"/>
</dbReference>
<feature type="domain" description="TonB-dependent receptor plug" evidence="6">
    <location>
        <begin position="40"/>
        <end position="143"/>
    </location>
</feature>
<dbReference type="EMBL" id="VYXP01000002">
    <property type="protein sequence ID" value="KAA9133600.1"/>
    <property type="molecule type" value="Genomic_DNA"/>
</dbReference>
<reference evidence="7 8" key="1">
    <citation type="submission" date="2019-09" db="EMBL/GenBank/DDBJ databases">
        <title>Wenzhouxiangella sp. Genome sequencing and assembly.</title>
        <authorList>
            <person name="Zhang R."/>
        </authorList>
    </citation>
    <scope>NUCLEOTIDE SEQUENCE [LARGE SCALE GENOMIC DNA]</scope>
    <source>
        <strain evidence="7 8">W260</strain>
    </source>
</reference>